<protein>
    <recommendedName>
        <fullName evidence="1">Glycoside hydrolase family 38 N-terminal domain-containing protein</fullName>
    </recommendedName>
</protein>
<dbReference type="EMBL" id="JAMKFB020000025">
    <property type="protein sequence ID" value="KAL0155859.1"/>
    <property type="molecule type" value="Genomic_DNA"/>
</dbReference>
<sequence length="57" mass="6675">VIPRSGWAVDPFGHSATMPYLLKRANVSSMLIQRVHYSIKKHFAATRSLEFMWRQAW</sequence>
<name>A0ABD0N341_CIRMR</name>
<dbReference type="Gene3D" id="3.20.110.10">
    <property type="entry name" value="Glycoside hydrolase 38, N terminal domain"/>
    <property type="match status" value="1"/>
</dbReference>
<dbReference type="InterPro" id="IPR050843">
    <property type="entry name" value="Glycosyl_Hydrlase_38"/>
</dbReference>
<gene>
    <name evidence="2" type="ORF">M9458_050122</name>
</gene>
<proteinExistence type="predicted"/>
<evidence type="ECO:0000313" key="2">
    <source>
        <dbReference type="EMBL" id="KAL0155859.1"/>
    </source>
</evidence>
<dbReference type="SUPFAM" id="SSF88713">
    <property type="entry name" value="Glycoside hydrolase/deacetylase"/>
    <property type="match status" value="1"/>
</dbReference>
<evidence type="ECO:0000313" key="3">
    <source>
        <dbReference type="Proteomes" id="UP001529510"/>
    </source>
</evidence>
<keyword evidence="3" id="KW-1185">Reference proteome</keyword>
<dbReference type="Proteomes" id="UP001529510">
    <property type="component" value="Unassembled WGS sequence"/>
</dbReference>
<dbReference type="AlphaFoldDB" id="A0ABD0N341"/>
<dbReference type="InterPro" id="IPR011330">
    <property type="entry name" value="Glyco_hydro/deAcase_b/a-brl"/>
</dbReference>
<dbReference type="PANTHER" id="PTHR11607">
    <property type="entry name" value="ALPHA-MANNOSIDASE"/>
    <property type="match status" value="1"/>
</dbReference>
<dbReference type="PANTHER" id="PTHR11607:SF57">
    <property type="entry name" value="ALPHA-MANNOSIDASE 2X"/>
    <property type="match status" value="1"/>
</dbReference>
<accession>A0ABD0N341</accession>
<evidence type="ECO:0000259" key="1">
    <source>
        <dbReference type="Pfam" id="PF01074"/>
    </source>
</evidence>
<feature type="non-terminal residue" evidence="2">
    <location>
        <position position="57"/>
    </location>
</feature>
<feature type="domain" description="Glycoside hydrolase family 38 N-terminal" evidence="1">
    <location>
        <begin position="2"/>
        <end position="57"/>
    </location>
</feature>
<organism evidence="2 3">
    <name type="scientific">Cirrhinus mrigala</name>
    <name type="common">Mrigala</name>
    <dbReference type="NCBI Taxonomy" id="683832"/>
    <lineage>
        <taxon>Eukaryota</taxon>
        <taxon>Metazoa</taxon>
        <taxon>Chordata</taxon>
        <taxon>Craniata</taxon>
        <taxon>Vertebrata</taxon>
        <taxon>Euteleostomi</taxon>
        <taxon>Actinopterygii</taxon>
        <taxon>Neopterygii</taxon>
        <taxon>Teleostei</taxon>
        <taxon>Ostariophysi</taxon>
        <taxon>Cypriniformes</taxon>
        <taxon>Cyprinidae</taxon>
        <taxon>Labeoninae</taxon>
        <taxon>Labeonini</taxon>
        <taxon>Cirrhinus</taxon>
    </lineage>
</organism>
<feature type="non-terminal residue" evidence="2">
    <location>
        <position position="1"/>
    </location>
</feature>
<dbReference type="InterPro" id="IPR000602">
    <property type="entry name" value="Glyco_hydro_38_N"/>
</dbReference>
<comment type="caution">
    <text evidence="2">The sequence shown here is derived from an EMBL/GenBank/DDBJ whole genome shotgun (WGS) entry which is preliminary data.</text>
</comment>
<reference evidence="2 3" key="1">
    <citation type="submission" date="2024-05" db="EMBL/GenBank/DDBJ databases">
        <title>Genome sequencing and assembly of Indian major carp, Cirrhinus mrigala (Hamilton, 1822).</title>
        <authorList>
            <person name="Mohindra V."/>
            <person name="Chowdhury L.M."/>
            <person name="Lal K."/>
            <person name="Jena J.K."/>
        </authorList>
    </citation>
    <scope>NUCLEOTIDE SEQUENCE [LARGE SCALE GENOMIC DNA]</scope>
    <source>
        <strain evidence="2">CM1030</strain>
        <tissue evidence="2">Blood</tissue>
    </source>
</reference>
<dbReference type="Pfam" id="PF01074">
    <property type="entry name" value="Glyco_hydro_38N"/>
    <property type="match status" value="1"/>
</dbReference>
<dbReference type="InterPro" id="IPR027291">
    <property type="entry name" value="Glyco_hydro_38_N_sf"/>
</dbReference>